<proteinExistence type="predicted"/>
<comment type="caution">
    <text evidence="1">The sequence shown here is derived from an EMBL/GenBank/DDBJ whole genome shotgun (WGS) entry which is preliminary data.</text>
</comment>
<accession>A0A841LZ81</accession>
<dbReference type="EMBL" id="JACIIU010000012">
    <property type="protein sequence ID" value="MBB6261807.1"/>
    <property type="molecule type" value="Genomic_DNA"/>
</dbReference>
<dbReference type="Pfam" id="PF19596">
    <property type="entry name" value="DUF6101"/>
    <property type="match status" value="1"/>
</dbReference>
<dbReference type="Proteomes" id="UP000555393">
    <property type="component" value="Unassembled WGS sequence"/>
</dbReference>
<gene>
    <name evidence="1" type="ORF">FHS77_002373</name>
</gene>
<evidence type="ECO:0000313" key="1">
    <source>
        <dbReference type="EMBL" id="MBB6261807.1"/>
    </source>
</evidence>
<reference evidence="1 2" key="1">
    <citation type="submission" date="2020-08" db="EMBL/GenBank/DDBJ databases">
        <title>Genomic Encyclopedia of Type Strains, Phase IV (KMG-IV): sequencing the most valuable type-strain genomes for metagenomic binning, comparative biology and taxonomic classification.</title>
        <authorList>
            <person name="Goeker M."/>
        </authorList>
    </citation>
    <scope>NUCLEOTIDE SEQUENCE [LARGE SCALE GENOMIC DNA]</scope>
    <source>
        <strain evidence="1 2">DSM 22336</strain>
    </source>
</reference>
<dbReference type="InterPro" id="IPR046083">
    <property type="entry name" value="DUF6101"/>
</dbReference>
<name>A0A841LZ81_9HYPH</name>
<sequence length="183" mass="20315">MRKQEQQQPVWANRELRLNPFRFPQVVSYANHEREELVTFTLNERGAVIRRVMPSSGMPMSVSVPASAFIGVTARAAEDANGHITVTLELMHADPQLSVPLLVAHDLADVADDWRAWASAFDLPMMLVEQDGVARCLDESASLTVSEQGTQKNIRRPRFMARHKTSGLGMRLVVGGKAVISPR</sequence>
<evidence type="ECO:0000313" key="2">
    <source>
        <dbReference type="Proteomes" id="UP000555393"/>
    </source>
</evidence>
<dbReference type="AlphaFoldDB" id="A0A841LZ81"/>
<organism evidence="1 2">
    <name type="scientific">Paenochrobactrum gallinarii</name>
    <dbReference type="NCBI Taxonomy" id="643673"/>
    <lineage>
        <taxon>Bacteria</taxon>
        <taxon>Pseudomonadati</taxon>
        <taxon>Pseudomonadota</taxon>
        <taxon>Alphaproteobacteria</taxon>
        <taxon>Hyphomicrobiales</taxon>
        <taxon>Brucellaceae</taxon>
        <taxon>Paenochrobactrum</taxon>
    </lineage>
</organism>
<keyword evidence="2" id="KW-1185">Reference proteome</keyword>
<protein>
    <submittedName>
        <fullName evidence="1">Uncharacterized protein</fullName>
    </submittedName>
</protein>
<dbReference type="RefSeq" id="WP_184223509.1">
    <property type="nucleotide sequence ID" value="NZ_JACIIU010000012.1"/>
</dbReference>